<evidence type="ECO:0000313" key="4">
    <source>
        <dbReference type="EMBL" id="KQL55485.1"/>
    </source>
</evidence>
<dbReference type="NCBIfam" id="NF005819">
    <property type="entry name" value="PRK07695.1"/>
    <property type="match status" value="1"/>
</dbReference>
<dbReference type="GO" id="GO:0004789">
    <property type="term" value="F:thiamine-phosphate diphosphorylase activity"/>
    <property type="evidence" value="ECO:0007669"/>
    <property type="project" value="TreeGrafter"/>
</dbReference>
<dbReference type="InterPro" id="IPR022998">
    <property type="entry name" value="ThiamineP_synth_TenI"/>
</dbReference>
<evidence type="ECO:0000256" key="2">
    <source>
        <dbReference type="ARBA" id="ARBA00022977"/>
    </source>
</evidence>
<name>A0A0Q3X0S6_9BACI</name>
<evidence type="ECO:0000313" key="5">
    <source>
        <dbReference type="Proteomes" id="UP000051888"/>
    </source>
</evidence>
<sequence length="196" mass="21748">MQSVSEMVQIVGEIHPYIDAFHIREKKKSARELIEIVNQLNANGVPLEKIIINDRIDVAMVARVKGVQLAYHSLDISAVRRVFPSLRLGCSVHSLNEALYAEKFGADYVLFGHIFSTQSKPDVEPRGLEKLREVTTKVTIPVISIGGIDFKHVKKVLKTGVQGVAVMSGVMLADNPLQAVKEYSFQLGLRERGKAK</sequence>
<evidence type="ECO:0000256" key="1">
    <source>
        <dbReference type="ARBA" id="ARBA00004948"/>
    </source>
</evidence>
<accession>A0A0Q3X0S6</accession>
<dbReference type="STRING" id="157838.AN964_12475"/>
<dbReference type="InterPro" id="IPR013785">
    <property type="entry name" value="Aldolase_TIM"/>
</dbReference>
<evidence type="ECO:0000259" key="3">
    <source>
        <dbReference type="Pfam" id="PF02581"/>
    </source>
</evidence>
<feature type="domain" description="Thiamine phosphate synthase/TenI" evidence="3">
    <location>
        <begin position="17"/>
        <end position="170"/>
    </location>
</feature>
<dbReference type="AlphaFoldDB" id="A0A0Q3X0S6"/>
<dbReference type="GO" id="GO:0005737">
    <property type="term" value="C:cytoplasm"/>
    <property type="evidence" value="ECO:0007669"/>
    <property type="project" value="TreeGrafter"/>
</dbReference>
<protein>
    <submittedName>
        <fullName evidence="4">Transcriptional regulator</fullName>
    </submittedName>
</protein>
<gene>
    <name evidence="4" type="ORF">AN964_12475</name>
</gene>
<dbReference type="SUPFAM" id="SSF51391">
    <property type="entry name" value="Thiamin phosphate synthase"/>
    <property type="match status" value="1"/>
</dbReference>
<organism evidence="4 5">
    <name type="scientific">Heyndrickxia shackletonii</name>
    <dbReference type="NCBI Taxonomy" id="157838"/>
    <lineage>
        <taxon>Bacteria</taxon>
        <taxon>Bacillati</taxon>
        <taxon>Bacillota</taxon>
        <taxon>Bacilli</taxon>
        <taxon>Bacillales</taxon>
        <taxon>Bacillaceae</taxon>
        <taxon>Heyndrickxia</taxon>
    </lineage>
</organism>
<dbReference type="Pfam" id="PF02581">
    <property type="entry name" value="TMP-TENI"/>
    <property type="match status" value="1"/>
</dbReference>
<keyword evidence="2" id="KW-0784">Thiamine biosynthesis</keyword>
<dbReference type="Proteomes" id="UP000051888">
    <property type="component" value="Unassembled WGS sequence"/>
</dbReference>
<comment type="caution">
    <text evidence="4">The sequence shown here is derived from an EMBL/GenBank/DDBJ whole genome shotgun (WGS) entry which is preliminary data.</text>
</comment>
<dbReference type="Gene3D" id="3.20.20.70">
    <property type="entry name" value="Aldolase class I"/>
    <property type="match status" value="1"/>
</dbReference>
<comment type="pathway">
    <text evidence="1">Cofactor biosynthesis; thiamine diphosphate biosynthesis.</text>
</comment>
<dbReference type="PANTHER" id="PTHR20857:SF22">
    <property type="entry name" value="THIAZOLE TAUTOMERASE"/>
    <property type="match status" value="1"/>
</dbReference>
<keyword evidence="5" id="KW-1185">Reference proteome</keyword>
<dbReference type="PATRIC" id="fig|157838.3.peg.2762"/>
<dbReference type="CDD" id="cd00564">
    <property type="entry name" value="TMP_TenI"/>
    <property type="match status" value="1"/>
</dbReference>
<dbReference type="InterPro" id="IPR036206">
    <property type="entry name" value="ThiamineP_synth_sf"/>
</dbReference>
<reference evidence="4 5" key="1">
    <citation type="submission" date="2015-09" db="EMBL/GenBank/DDBJ databases">
        <title>Genome sequencing project for genomic taxonomy and phylogenomics of Bacillus-like bacteria.</title>
        <authorList>
            <person name="Liu B."/>
            <person name="Wang J."/>
            <person name="Zhu Y."/>
            <person name="Liu G."/>
            <person name="Chen Q."/>
            <person name="Chen Z."/>
            <person name="Lan J."/>
            <person name="Che J."/>
            <person name="Ge C."/>
            <person name="Shi H."/>
            <person name="Pan Z."/>
            <person name="Liu X."/>
        </authorList>
    </citation>
    <scope>NUCLEOTIDE SEQUENCE [LARGE SCALE GENOMIC DNA]</scope>
    <source>
        <strain evidence="4 5">LMG 18435</strain>
    </source>
</reference>
<proteinExistence type="predicted"/>
<dbReference type="PANTHER" id="PTHR20857">
    <property type="entry name" value="THIAMINE-PHOSPHATE PYROPHOSPHORYLASE"/>
    <property type="match status" value="1"/>
</dbReference>
<dbReference type="EMBL" id="LJJC01000004">
    <property type="protein sequence ID" value="KQL55485.1"/>
    <property type="molecule type" value="Genomic_DNA"/>
</dbReference>
<dbReference type="GO" id="GO:0009228">
    <property type="term" value="P:thiamine biosynthetic process"/>
    <property type="evidence" value="ECO:0007669"/>
    <property type="project" value="UniProtKB-KW"/>
</dbReference>